<dbReference type="InterPro" id="IPR041854">
    <property type="entry name" value="BFD-like_2Fe2S-bd_dom_sf"/>
</dbReference>
<comment type="cofactor">
    <cofactor evidence="12">
        <name>[2Fe-2S] cluster</name>
        <dbReference type="ChEBI" id="CHEBI:190135"/>
    </cofactor>
</comment>
<protein>
    <submittedName>
        <fullName evidence="14">BFD-like [2Fe-2S] binding domain-containing protein</fullName>
    </submittedName>
</protein>
<evidence type="ECO:0000259" key="13">
    <source>
        <dbReference type="Pfam" id="PF04324"/>
    </source>
</evidence>
<dbReference type="InterPro" id="IPR007419">
    <property type="entry name" value="BFD-like_2Fe2S-bd_dom"/>
</dbReference>
<evidence type="ECO:0000256" key="7">
    <source>
        <dbReference type="ARBA" id="ARBA00022827"/>
    </source>
</evidence>
<keyword evidence="10" id="KW-0411">Iron-sulfur</keyword>
<comment type="cofactor">
    <cofactor evidence="2">
        <name>FAD</name>
        <dbReference type="ChEBI" id="CHEBI:57692"/>
    </cofactor>
</comment>
<proteinExistence type="predicted"/>
<keyword evidence="8" id="KW-0560">Oxidoreductase</keyword>
<evidence type="ECO:0000256" key="1">
    <source>
        <dbReference type="ARBA" id="ARBA00001966"/>
    </source>
</evidence>
<dbReference type="GO" id="GO:0051537">
    <property type="term" value="F:2 iron, 2 sulfur cluster binding"/>
    <property type="evidence" value="ECO:0007669"/>
    <property type="project" value="UniProtKB-KW"/>
</dbReference>
<evidence type="ECO:0000256" key="5">
    <source>
        <dbReference type="ARBA" id="ARBA00022714"/>
    </source>
</evidence>
<name>A0A1M4XWH8_9BACE</name>
<keyword evidence="3" id="KW-0349">Heme</keyword>
<dbReference type="Proteomes" id="UP000184509">
    <property type="component" value="Unassembled WGS sequence"/>
</dbReference>
<keyword evidence="7" id="KW-0274">FAD</keyword>
<evidence type="ECO:0000256" key="4">
    <source>
        <dbReference type="ARBA" id="ARBA00022630"/>
    </source>
</evidence>
<dbReference type="FunFam" id="1.10.10.1100:FF:000002">
    <property type="entry name" value="Nitrite reductase large subunit"/>
    <property type="match status" value="1"/>
</dbReference>
<dbReference type="RefSeq" id="WP_073399908.1">
    <property type="nucleotide sequence ID" value="NZ_FQTV01000004.1"/>
</dbReference>
<keyword evidence="15" id="KW-1185">Reference proteome</keyword>
<comment type="cofactor">
    <cofactor evidence="1">
        <name>[4Fe-4S] cluster</name>
        <dbReference type="ChEBI" id="CHEBI:49883"/>
    </cofactor>
</comment>
<accession>A0A1M4XWH8</accession>
<evidence type="ECO:0000256" key="10">
    <source>
        <dbReference type="ARBA" id="ARBA00023014"/>
    </source>
</evidence>
<dbReference type="Gene3D" id="1.10.10.1100">
    <property type="entry name" value="BFD-like [2Fe-2S]-binding domain"/>
    <property type="match status" value="1"/>
</dbReference>
<evidence type="ECO:0000256" key="8">
    <source>
        <dbReference type="ARBA" id="ARBA00023002"/>
    </source>
</evidence>
<dbReference type="PANTHER" id="PTHR43809:SF1">
    <property type="entry name" value="NITRITE REDUCTASE (NADH) LARGE SUBUNIT"/>
    <property type="match status" value="1"/>
</dbReference>
<evidence type="ECO:0000256" key="11">
    <source>
        <dbReference type="ARBA" id="ARBA00023063"/>
    </source>
</evidence>
<keyword evidence="5" id="KW-0001">2Fe-2S</keyword>
<evidence type="ECO:0000256" key="6">
    <source>
        <dbReference type="ARBA" id="ARBA00022723"/>
    </source>
</evidence>
<keyword evidence="9" id="KW-0408">Iron</keyword>
<reference evidence="14 15" key="1">
    <citation type="submission" date="2016-11" db="EMBL/GenBank/DDBJ databases">
        <authorList>
            <person name="Jaros S."/>
            <person name="Januszkiewicz K."/>
            <person name="Wedrychowicz H."/>
        </authorList>
    </citation>
    <scope>NUCLEOTIDE SEQUENCE [LARGE SCALE GENOMIC DNA]</scope>
    <source>
        <strain evidence="14 15">DSM 26991</strain>
    </source>
</reference>
<dbReference type="AlphaFoldDB" id="A0A1M4XWH8"/>
<keyword evidence="11" id="KW-0534">Nitrate assimilation</keyword>
<evidence type="ECO:0000313" key="14">
    <source>
        <dbReference type="EMBL" id="SHE97785.1"/>
    </source>
</evidence>
<evidence type="ECO:0000313" key="15">
    <source>
        <dbReference type="Proteomes" id="UP000184509"/>
    </source>
</evidence>
<dbReference type="Pfam" id="PF04324">
    <property type="entry name" value="Fer2_BFD"/>
    <property type="match status" value="1"/>
</dbReference>
<keyword evidence="6" id="KW-0479">Metal-binding</keyword>
<dbReference type="InterPro" id="IPR052034">
    <property type="entry name" value="NasD-like"/>
</dbReference>
<evidence type="ECO:0000256" key="2">
    <source>
        <dbReference type="ARBA" id="ARBA00001974"/>
    </source>
</evidence>
<feature type="domain" description="BFD-like [2Fe-2S]-binding" evidence="13">
    <location>
        <begin position="7"/>
        <end position="56"/>
    </location>
</feature>
<dbReference type="GO" id="GO:0042128">
    <property type="term" value="P:nitrate assimilation"/>
    <property type="evidence" value="ECO:0007669"/>
    <property type="project" value="UniProtKB-KW"/>
</dbReference>
<dbReference type="EMBL" id="FQTV01000004">
    <property type="protein sequence ID" value="SHE97785.1"/>
    <property type="molecule type" value="Genomic_DNA"/>
</dbReference>
<dbReference type="GO" id="GO:0016491">
    <property type="term" value="F:oxidoreductase activity"/>
    <property type="evidence" value="ECO:0007669"/>
    <property type="project" value="UniProtKB-KW"/>
</dbReference>
<keyword evidence="4" id="KW-0285">Flavoprotein</keyword>
<organism evidence="14 15">
    <name type="scientific">Bacteroides luti</name>
    <dbReference type="NCBI Taxonomy" id="1297750"/>
    <lineage>
        <taxon>Bacteria</taxon>
        <taxon>Pseudomonadati</taxon>
        <taxon>Bacteroidota</taxon>
        <taxon>Bacteroidia</taxon>
        <taxon>Bacteroidales</taxon>
        <taxon>Bacteroidaceae</taxon>
        <taxon>Bacteroides</taxon>
    </lineage>
</organism>
<dbReference type="STRING" id="1297750.SAMN05444405_104149"/>
<sequence length="59" mass="6325">MDEDIEICHCNGIMKSEIVKAIKEKGLTTVDEVGEETTAGTVCGSCVPDIEEILKEVNG</sequence>
<dbReference type="PANTHER" id="PTHR43809">
    <property type="entry name" value="NITRITE REDUCTASE (NADH) LARGE SUBUNIT"/>
    <property type="match status" value="1"/>
</dbReference>
<evidence type="ECO:0000256" key="12">
    <source>
        <dbReference type="ARBA" id="ARBA00034078"/>
    </source>
</evidence>
<dbReference type="OrthoDB" id="1117882at2"/>
<gene>
    <name evidence="14" type="ORF">SAMN05444405_104149</name>
</gene>
<dbReference type="GO" id="GO:0046872">
    <property type="term" value="F:metal ion binding"/>
    <property type="evidence" value="ECO:0007669"/>
    <property type="project" value="UniProtKB-KW"/>
</dbReference>
<evidence type="ECO:0000256" key="9">
    <source>
        <dbReference type="ARBA" id="ARBA00023004"/>
    </source>
</evidence>
<evidence type="ECO:0000256" key="3">
    <source>
        <dbReference type="ARBA" id="ARBA00022617"/>
    </source>
</evidence>